<dbReference type="PANTHER" id="PTHR43591">
    <property type="entry name" value="METHYLTRANSFERASE"/>
    <property type="match status" value="1"/>
</dbReference>
<dbReference type="Gene3D" id="3.40.50.150">
    <property type="entry name" value="Vaccinia Virus protein VP39"/>
    <property type="match status" value="1"/>
</dbReference>
<sequence>MTDTWTGSAYDTRSDAQLSWGAGVVEALDIAPDSAVLDAGCGSGRVTEELLRRFPAASVTAVDFSASMLAQARTRLGAWQDRTVLERVDLEQPLPFADSAFDVVFSTGALHWVRDHAAFFAEAARVLRPGGQLAIQCGGHRSLAQVHGILADLGIDSAARNLYATAEDTADRLTASGFTGVRTWLVDAPVAFETREEAADFLDAAALGPYLADRSEADRRSVVRTVAARLPSPVLDFVRLNMTARLPSASQV</sequence>
<keyword evidence="2" id="KW-0489">Methyltransferase</keyword>
<dbReference type="GO" id="GO:0008757">
    <property type="term" value="F:S-adenosylmethionine-dependent methyltransferase activity"/>
    <property type="evidence" value="ECO:0007669"/>
    <property type="project" value="InterPro"/>
</dbReference>
<dbReference type="GO" id="GO:0032259">
    <property type="term" value="P:methylation"/>
    <property type="evidence" value="ECO:0007669"/>
    <property type="project" value="UniProtKB-KW"/>
</dbReference>
<dbReference type="Pfam" id="PF08241">
    <property type="entry name" value="Methyltransf_11"/>
    <property type="match status" value="1"/>
</dbReference>
<dbReference type="CDD" id="cd02440">
    <property type="entry name" value="AdoMet_MTases"/>
    <property type="match status" value="1"/>
</dbReference>
<comment type="caution">
    <text evidence="2">The sequence shown here is derived from an EMBL/GenBank/DDBJ whole genome shotgun (WGS) entry which is preliminary data.</text>
</comment>
<dbReference type="InterPro" id="IPR029063">
    <property type="entry name" value="SAM-dependent_MTases_sf"/>
</dbReference>
<feature type="domain" description="Methyltransferase type 11" evidence="1">
    <location>
        <begin position="37"/>
        <end position="135"/>
    </location>
</feature>
<evidence type="ECO:0000313" key="2">
    <source>
        <dbReference type="EMBL" id="MCF2532872.1"/>
    </source>
</evidence>
<dbReference type="InterPro" id="IPR013216">
    <property type="entry name" value="Methyltransf_11"/>
</dbReference>
<dbReference type="PANTHER" id="PTHR43591:SF24">
    <property type="entry name" value="2-METHOXY-6-POLYPRENYL-1,4-BENZOQUINOL METHYLASE, MITOCHONDRIAL"/>
    <property type="match status" value="1"/>
</dbReference>
<accession>A0AA41Q9V9</accession>
<dbReference type="RefSeq" id="WP_235057647.1">
    <property type="nucleotide sequence ID" value="NZ_JAKFHA010000040.1"/>
</dbReference>
<evidence type="ECO:0000313" key="3">
    <source>
        <dbReference type="Proteomes" id="UP001165378"/>
    </source>
</evidence>
<dbReference type="AlphaFoldDB" id="A0AA41Q9V9"/>
<dbReference type="SUPFAM" id="SSF53335">
    <property type="entry name" value="S-adenosyl-L-methionine-dependent methyltransferases"/>
    <property type="match status" value="1"/>
</dbReference>
<gene>
    <name evidence="2" type="ORF">LZ495_37460</name>
</gene>
<organism evidence="2 3">
    <name type="scientific">Yinghuangia soli</name>
    <dbReference type="NCBI Taxonomy" id="2908204"/>
    <lineage>
        <taxon>Bacteria</taxon>
        <taxon>Bacillati</taxon>
        <taxon>Actinomycetota</taxon>
        <taxon>Actinomycetes</taxon>
        <taxon>Kitasatosporales</taxon>
        <taxon>Streptomycetaceae</taxon>
        <taxon>Yinghuangia</taxon>
    </lineage>
</organism>
<keyword evidence="2" id="KW-0808">Transferase</keyword>
<proteinExistence type="predicted"/>
<name>A0AA41Q9V9_9ACTN</name>
<evidence type="ECO:0000259" key="1">
    <source>
        <dbReference type="Pfam" id="PF08241"/>
    </source>
</evidence>
<protein>
    <submittedName>
        <fullName evidence="2">Class I SAM-dependent methyltransferase</fullName>
    </submittedName>
</protein>
<dbReference type="Proteomes" id="UP001165378">
    <property type="component" value="Unassembled WGS sequence"/>
</dbReference>
<dbReference type="EMBL" id="JAKFHA010000040">
    <property type="protein sequence ID" value="MCF2532872.1"/>
    <property type="molecule type" value="Genomic_DNA"/>
</dbReference>
<reference evidence="2" key="1">
    <citation type="submission" date="2022-01" db="EMBL/GenBank/DDBJ databases">
        <title>Genome-Based Taxonomic Classification of the Phylum Actinobacteria.</title>
        <authorList>
            <person name="Gao Y."/>
        </authorList>
    </citation>
    <scope>NUCLEOTIDE SEQUENCE</scope>
    <source>
        <strain evidence="2">KLBMP 8922</strain>
    </source>
</reference>
<keyword evidence="3" id="KW-1185">Reference proteome</keyword>